<evidence type="ECO:0000256" key="3">
    <source>
        <dbReference type="ARBA" id="ARBA00023211"/>
    </source>
</evidence>
<protein>
    <submittedName>
        <fullName evidence="6">Arginase</fullName>
    </submittedName>
</protein>
<dbReference type="PANTHER" id="PTHR43782">
    <property type="entry name" value="ARGINASE"/>
    <property type="match status" value="1"/>
</dbReference>
<keyword evidence="7" id="KW-1185">Reference proteome</keyword>
<evidence type="ECO:0000313" key="7">
    <source>
        <dbReference type="Proteomes" id="UP000190857"/>
    </source>
</evidence>
<proteinExistence type="inferred from homology"/>
<dbReference type="GO" id="GO:0004053">
    <property type="term" value="F:arginase activity"/>
    <property type="evidence" value="ECO:0007669"/>
    <property type="project" value="TreeGrafter"/>
</dbReference>
<evidence type="ECO:0000256" key="2">
    <source>
        <dbReference type="ARBA" id="ARBA00022801"/>
    </source>
</evidence>
<dbReference type="OrthoDB" id="7331788at2"/>
<dbReference type="Pfam" id="PF00491">
    <property type="entry name" value="Arginase"/>
    <property type="match status" value="1"/>
</dbReference>
<feature type="region of interest" description="Disordered" evidence="5">
    <location>
        <begin position="81"/>
        <end position="111"/>
    </location>
</feature>
<keyword evidence="1" id="KW-0479">Metal-binding</keyword>
<evidence type="ECO:0000313" key="6">
    <source>
        <dbReference type="EMBL" id="SKC63658.1"/>
    </source>
</evidence>
<sequence>MRYLVVPEWQGSPSARAMQLIDGAEAIRDDLPASRTEVVQVPLEAGSAMDTGVHRASSIQMVREAVVATLERYDRIAREGDEAAAADTAQSADSGPDTGSATSAAENTEGAAKAEPVLVVGGDCGVALGAIDHASRAHGSDLAVVWFDAHGDLNTPESSTSGAFGGMVLRAVMGDGAWPLTAEHPVADERIVLAGARSFDDAEATFIEGSGMTALTVERTTGDDLVAAVEASGARCVYVHVDLDVLDPARIAGITGPEPFGVEPATLVPAIVALKERFTLVGASLTGFAPASADAADDDLGTILRIIGALAR</sequence>
<keyword evidence="3" id="KW-0464">Manganese</keyword>
<dbReference type="STRING" id="123320.SAMN06309945_2301"/>
<dbReference type="EMBL" id="FUZP01000002">
    <property type="protein sequence ID" value="SKC63658.1"/>
    <property type="molecule type" value="Genomic_DNA"/>
</dbReference>
<dbReference type="CDD" id="cd09999">
    <property type="entry name" value="Arginase-like_1"/>
    <property type="match status" value="1"/>
</dbReference>
<dbReference type="Gene3D" id="3.40.800.10">
    <property type="entry name" value="Ureohydrolase domain"/>
    <property type="match status" value="1"/>
</dbReference>
<dbReference type="PANTHER" id="PTHR43782:SF3">
    <property type="entry name" value="ARGINASE"/>
    <property type="match status" value="1"/>
</dbReference>
<evidence type="ECO:0000256" key="5">
    <source>
        <dbReference type="SAM" id="MobiDB-lite"/>
    </source>
</evidence>
<dbReference type="PRINTS" id="PR00116">
    <property type="entry name" value="ARGINASE"/>
</dbReference>
<dbReference type="GO" id="GO:0030145">
    <property type="term" value="F:manganese ion binding"/>
    <property type="evidence" value="ECO:0007669"/>
    <property type="project" value="TreeGrafter"/>
</dbReference>
<dbReference type="PIRSF" id="PIRSF036979">
    <property type="entry name" value="Arginase"/>
    <property type="match status" value="1"/>
</dbReference>
<dbReference type="RefSeq" id="WP_079728341.1">
    <property type="nucleotide sequence ID" value="NZ_FUZP01000002.1"/>
</dbReference>
<gene>
    <name evidence="6" type="ORF">SAMN06309945_2301</name>
</gene>
<dbReference type="SUPFAM" id="SSF52768">
    <property type="entry name" value="Arginase/deacetylase"/>
    <property type="match status" value="1"/>
</dbReference>
<feature type="compositionally biased region" description="Low complexity" evidence="5">
    <location>
        <begin position="83"/>
        <end position="95"/>
    </location>
</feature>
<dbReference type="InterPro" id="IPR023696">
    <property type="entry name" value="Ureohydrolase_dom_sf"/>
</dbReference>
<accession>A0A1T5KK40</accession>
<keyword evidence="2" id="KW-0378">Hydrolase</keyword>
<dbReference type="GO" id="GO:0005829">
    <property type="term" value="C:cytosol"/>
    <property type="evidence" value="ECO:0007669"/>
    <property type="project" value="TreeGrafter"/>
</dbReference>
<evidence type="ECO:0000256" key="1">
    <source>
        <dbReference type="ARBA" id="ARBA00022723"/>
    </source>
</evidence>
<dbReference type="InterPro" id="IPR006035">
    <property type="entry name" value="Ureohydrolase"/>
</dbReference>
<organism evidence="6 7">
    <name type="scientific">Okibacterium fritillariae</name>
    <dbReference type="NCBI Taxonomy" id="123320"/>
    <lineage>
        <taxon>Bacteria</taxon>
        <taxon>Bacillati</taxon>
        <taxon>Actinomycetota</taxon>
        <taxon>Actinomycetes</taxon>
        <taxon>Micrococcales</taxon>
        <taxon>Microbacteriaceae</taxon>
        <taxon>Okibacterium</taxon>
    </lineage>
</organism>
<dbReference type="Proteomes" id="UP000190857">
    <property type="component" value="Unassembled WGS sequence"/>
</dbReference>
<comment type="similarity">
    <text evidence="4">Belongs to the arginase family.</text>
</comment>
<evidence type="ECO:0000256" key="4">
    <source>
        <dbReference type="PROSITE-ProRule" id="PRU00742"/>
    </source>
</evidence>
<feature type="compositionally biased region" description="Polar residues" evidence="5">
    <location>
        <begin position="97"/>
        <end position="106"/>
    </location>
</feature>
<name>A0A1T5KK40_9MICO</name>
<dbReference type="PROSITE" id="PS51409">
    <property type="entry name" value="ARGINASE_2"/>
    <property type="match status" value="1"/>
</dbReference>
<reference evidence="6 7" key="1">
    <citation type="submission" date="2017-02" db="EMBL/GenBank/DDBJ databases">
        <authorList>
            <person name="Peterson S.W."/>
        </authorList>
    </citation>
    <scope>NUCLEOTIDE SEQUENCE [LARGE SCALE GENOMIC DNA]</scope>
    <source>
        <strain evidence="6 7">VKM Ac-2059</strain>
    </source>
</reference>
<dbReference type="AlphaFoldDB" id="A0A1T5KK40"/>